<evidence type="ECO:0000256" key="2">
    <source>
        <dbReference type="ARBA" id="ARBA00007581"/>
    </source>
</evidence>
<dbReference type="CDD" id="cd07363">
    <property type="entry name" value="45_DOPA_Dioxygenase"/>
    <property type="match status" value="1"/>
</dbReference>
<evidence type="ECO:0000313" key="7">
    <source>
        <dbReference type="EMBL" id="ODV82102.1"/>
    </source>
</evidence>
<keyword evidence="3" id="KW-0479">Metal-binding</keyword>
<dbReference type="AlphaFoldDB" id="A0A1E4SRR7"/>
<keyword evidence="8" id="KW-1185">Reference proteome</keyword>
<dbReference type="Pfam" id="PF02900">
    <property type="entry name" value="LigB"/>
    <property type="match status" value="1"/>
</dbReference>
<dbReference type="GeneID" id="30983140"/>
<dbReference type="EMBL" id="KV453909">
    <property type="protein sequence ID" value="ODV82102.1"/>
    <property type="molecule type" value="Genomic_DNA"/>
</dbReference>
<protein>
    <submittedName>
        <fullName evidence="7">Extradiol aromatic ring-opening dioxygenase</fullName>
    </submittedName>
</protein>
<sequence>MPAKFTVNPQPFPNYFVSHGGPTFMYGQSNGDVGAYKHLQQLGAQIKAWKPDYIVVLSAHWQSSAPNLIEVATVADQEENPLIYDFYGFPKYMYQEEFHTKNLRSVGELIASQLQTAGFDSKLTKRGLDHGVWVPFKAAFTNYNTMTQEKYSGGLDLPDTALIQVSLPYDDTDFKTAYKLGQAIDKFRSHLVWDDASQCYLKGLVIFSGMSVHNLRELGSPYAEPYSRQFNELLRQIFANNTHLLLLLERIKHDHTKLLYRAHPTLEHFLPLVIGSGSAGKEGVKELYNSESGSLGWGIYQF</sequence>
<evidence type="ECO:0000256" key="1">
    <source>
        <dbReference type="ARBA" id="ARBA00001947"/>
    </source>
</evidence>
<evidence type="ECO:0000256" key="5">
    <source>
        <dbReference type="ARBA" id="ARBA00023002"/>
    </source>
</evidence>
<dbReference type="PIRSF" id="PIRSF006157">
    <property type="entry name" value="Doxgns_DODA"/>
    <property type="match status" value="1"/>
</dbReference>
<dbReference type="RefSeq" id="XP_020067224.1">
    <property type="nucleotide sequence ID" value="XM_020209004.1"/>
</dbReference>
<gene>
    <name evidence="7" type="ORF">CANTADRAFT_43761</name>
</gene>
<feature type="domain" description="Extradiol ring-cleavage dioxygenase class III enzyme subunit B" evidence="6">
    <location>
        <begin position="15"/>
        <end position="290"/>
    </location>
</feature>
<dbReference type="GO" id="GO:0016702">
    <property type="term" value="F:oxidoreductase activity, acting on single donors with incorporation of molecular oxygen, incorporation of two atoms of oxygen"/>
    <property type="evidence" value="ECO:0007669"/>
    <property type="project" value="UniProtKB-ARBA"/>
</dbReference>
<dbReference type="GO" id="GO:0008270">
    <property type="term" value="F:zinc ion binding"/>
    <property type="evidence" value="ECO:0007669"/>
    <property type="project" value="InterPro"/>
</dbReference>
<evidence type="ECO:0000313" key="8">
    <source>
        <dbReference type="Proteomes" id="UP000094285"/>
    </source>
</evidence>
<dbReference type="Proteomes" id="UP000094285">
    <property type="component" value="Unassembled WGS sequence"/>
</dbReference>
<dbReference type="SUPFAM" id="SSF53213">
    <property type="entry name" value="LigB-like"/>
    <property type="match status" value="1"/>
</dbReference>
<keyword evidence="4" id="KW-0862">Zinc</keyword>
<dbReference type="GO" id="GO:0008198">
    <property type="term" value="F:ferrous iron binding"/>
    <property type="evidence" value="ECO:0007669"/>
    <property type="project" value="InterPro"/>
</dbReference>
<evidence type="ECO:0000256" key="4">
    <source>
        <dbReference type="ARBA" id="ARBA00022833"/>
    </source>
</evidence>
<dbReference type="InterPro" id="IPR004183">
    <property type="entry name" value="Xdiol_dOase_suB"/>
</dbReference>
<reference evidence="8" key="1">
    <citation type="submission" date="2016-05" db="EMBL/GenBank/DDBJ databases">
        <title>Comparative genomics of biotechnologically important yeasts.</title>
        <authorList>
            <consortium name="DOE Joint Genome Institute"/>
            <person name="Riley R."/>
            <person name="Haridas S."/>
            <person name="Wolfe K.H."/>
            <person name="Lopes M.R."/>
            <person name="Hittinger C.T."/>
            <person name="Goker M."/>
            <person name="Salamov A."/>
            <person name="Wisecaver J."/>
            <person name="Long T.M."/>
            <person name="Aerts A.L."/>
            <person name="Barry K."/>
            <person name="Choi C."/>
            <person name="Clum A."/>
            <person name="Coughlan A.Y."/>
            <person name="Deshpande S."/>
            <person name="Douglass A.P."/>
            <person name="Hanson S.J."/>
            <person name="Klenk H.-P."/>
            <person name="Labutti K."/>
            <person name="Lapidus A."/>
            <person name="Lindquist E."/>
            <person name="Lipzen A."/>
            <person name="Meier-Kolthoff J.P."/>
            <person name="Ohm R.A."/>
            <person name="Otillar R.P."/>
            <person name="Pangilinan J."/>
            <person name="Peng Y."/>
            <person name="Rokas A."/>
            <person name="Rosa C.A."/>
            <person name="Scheuner C."/>
            <person name="Sibirny A.A."/>
            <person name="Slot J.C."/>
            <person name="Stielow J.B."/>
            <person name="Sun H."/>
            <person name="Kurtzman C.P."/>
            <person name="Blackwell M."/>
            <person name="Grigoriev I.V."/>
            <person name="Jeffries T.W."/>
        </authorList>
    </citation>
    <scope>NUCLEOTIDE SEQUENCE [LARGE SCALE GENOMIC DNA]</scope>
    <source>
        <strain evidence="8">NRRL Y-17324</strain>
    </source>
</reference>
<evidence type="ECO:0000259" key="6">
    <source>
        <dbReference type="Pfam" id="PF02900"/>
    </source>
</evidence>
<dbReference type="Gene3D" id="3.40.830.10">
    <property type="entry name" value="LigB-like"/>
    <property type="match status" value="1"/>
</dbReference>
<keyword evidence="5" id="KW-0560">Oxidoreductase</keyword>
<dbReference type="PANTHER" id="PTHR30096">
    <property type="entry name" value="4,5-DOPA DIOXYGENASE EXTRADIOL-LIKE PROTEIN"/>
    <property type="match status" value="1"/>
</dbReference>
<proteinExistence type="inferred from homology"/>
<evidence type="ECO:0000256" key="3">
    <source>
        <dbReference type="ARBA" id="ARBA00022723"/>
    </source>
</evidence>
<organism evidence="7 8">
    <name type="scientific">Suhomyces tanzawaensis NRRL Y-17324</name>
    <dbReference type="NCBI Taxonomy" id="984487"/>
    <lineage>
        <taxon>Eukaryota</taxon>
        <taxon>Fungi</taxon>
        <taxon>Dikarya</taxon>
        <taxon>Ascomycota</taxon>
        <taxon>Saccharomycotina</taxon>
        <taxon>Pichiomycetes</taxon>
        <taxon>Debaryomycetaceae</taxon>
        <taxon>Suhomyces</taxon>
    </lineage>
</organism>
<accession>A0A1E4SRR7</accession>
<dbReference type="OrthoDB" id="7396853at2759"/>
<keyword evidence="7" id="KW-0223">Dioxygenase</keyword>
<dbReference type="STRING" id="984487.A0A1E4SRR7"/>
<dbReference type="PANTHER" id="PTHR30096:SF0">
    <property type="entry name" value="4,5-DOPA DIOXYGENASE EXTRADIOL-LIKE PROTEIN"/>
    <property type="match status" value="1"/>
</dbReference>
<comment type="cofactor">
    <cofactor evidence="1">
        <name>Zn(2+)</name>
        <dbReference type="ChEBI" id="CHEBI:29105"/>
    </cofactor>
</comment>
<comment type="similarity">
    <text evidence="2">Belongs to the DODA-type extradiol aromatic ring-opening dioxygenase family.</text>
</comment>
<name>A0A1E4SRR7_9ASCO</name>
<dbReference type="InterPro" id="IPR014436">
    <property type="entry name" value="Extradiol_dOase_DODA"/>
</dbReference>